<keyword evidence="1" id="KW-0732">Signal</keyword>
<gene>
    <name evidence="2" type="ORF">DAI18_16410</name>
</gene>
<protein>
    <recommendedName>
        <fullName evidence="4">Lipoprotein</fullName>
    </recommendedName>
</protein>
<dbReference type="RefSeq" id="WP_051528869.1">
    <property type="nucleotide sequence ID" value="NZ_CALFSO010000012.1"/>
</dbReference>
<feature type="signal peptide" evidence="1">
    <location>
        <begin position="1"/>
        <end position="24"/>
    </location>
</feature>
<dbReference type="PROSITE" id="PS51257">
    <property type="entry name" value="PROKAR_LIPOPROTEIN"/>
    <property type="match status" value="1"/>
</dbReference>
<dbReference type="EMBL" id="CP028519">
    <property type="protein sequence ID" value="AVY95454.1"/>
    <property type="molecule type" value="Genomic_DNA"/>
</dbReference>
<dbReference type="STRING" id="1122240.GCA_000620105_02271"/>
<name>A0A2S0PDJ4_9NEIS</name>
<dbReference type="Proteomes" id="UP000244173">
    <property type="component" value="Chromosome"/>
</dbReference>
<proteinExistence type="predicted"/>
<organism evidence="2 3">
    <name type="scientific">Microvirgula aerodenitrificans</name>
    <dbReference type="NCBI Taxonomy" id="57480"/>
    <lineage>
        <taxon>Bacteria</taxon>
        <taxon>Pseudomonadati</taxon>
        <taxon>Pseudomonadota</taxon>
        <taxon>Betaproteobacteria</taxon>
        <taxon>Neisseriales</taxon>
        <taxon>Aquaspirillaceae</taxon>
        <taxon>Microvirgula</taxon>
    </lineage>
</organism>
<evidence type="ECO:0000256" key="1">
    <source>
        <dbReference type="SAM" id="SignalP"/>
    </source>
</evidence>
<dbReference type="AlphaFoldDB" id="A0A2S0PDJ4"/>
<evidence type="ECO:0000313" key="3">
    <source>
        <dbReference type="Proteomes" id="UP000244173"/>
    </source>
</evidence>
<dbReference type="OrthoDB" id="8595550at2"/>
<reference evidence="2 3" key="1">
    <citation type="submission" date="2018-04" db="EMBL/GenBank/DDBJ databases">
        <title>Denitrifier Microvirgula.</title>
        <authorList>
            <person name="Anderson E."/>
            <person name="Jang J."/>
            <person name="Ishii S."/>
        </authorList>
    </citation>
    <scope>NUCLEOTIDE SEQUENCE [LARGE SCALE GENOMIC DNA]</scope>
    <source>
        <strain evidence="2 3">BE2.4</strain>
    </source>
</reference>
<keyword evidence="3" id="KW-1185">Reference proteome</keyword>
<accession>A0A2S0PDJ4</accession>
<dbReference type="KEGG" id="maer:DAI18_16410"/>
<evidence type="ECO:0008006" key="4">
    <source>
        <dbReference type="Google" id="ProtNLM"/>
    </source>
</evidence>
<feature type="chain" id="PRO_5015403498" description="Lipoprotein" evidence="1">
    <location>
        <begin position="25"/>
        <end position="156"/>
    </location>
</feature>
<evidence type="ECO:0000313" key="2">
    <source>
        <dbReference type="EMBL" id="AVY95454.1"/>
    </source>
</evidence>
<sequence>MNRSVFRPALAAPLLLALSLTACVAPGPTGKSGDGWSLPTFGGLGHNEEDQLLAEANALAGQVGNGQLTRLQAADRLDQKRLALVGHNAIDDALFKAYRDQTVLLQRGQIAQADLRTRLVREIDRARRNWNAMPLPQRPNAAFTRFLIRIYDQAPL</sequence>